<organism evidence="2 3">
    <name type="scientific">Atta colombica</name>
    <dbReference type="NCBI Taxonomy" id="520822"/>
    <lineage>
        <taxon>Eukaryota</taxon>
        <taxon>Metazoa</taxon>
        <taxon>Ecdysozoa</taxon>
        <taxon>Arthropoda</taxon>
        <taxon>Hexapoda</taxon>
        <taxon>Insecta</taxon>
        <taxon>Pterygota</taxon>
        <taxon>Neoptera</taxon>
        <taxon>Endopterygota</taxon>
        <taxon>Hymenoptera</taxon>
        <taxon>Apocrita</taxon>
        <taxon>Aculeata</taxon>
        <taxon>Formicoidea</taxon>
        <taxon>Formicidae</taxon>
        <taxon>Myrmicinae</taxon>
        <taxon>Atta</taxon>
    </lineage>
</organism>
<feature type="signal peptide" evidence="1">
    <location>
        <begin position="1"/>
        <end position="21"/>
    </location>
</feature>
<keyword evidence="1" id="KW-0732">Signal</keyword>
<protein>
    <submittedName>
        <fullName evidence="2">Uncharacterized protein</fullName>
    </submittedName>
</protein>
<sequence>MSVSCASFLIVALFGIFVVRCDNNYRERAQARHNHGCGFPLRHICPKSSVVRPGERNLFRIFPGRPPPNMDAPAPAPASDVGGHSFGMHLSSRSGPNPDSLVFFRVVWPFSPRQGPAADRPISRRELIAIDFVDRRRIVLNKKHMRIFSLLLTNPYYFWTVKILLSRMSCARIPIDERDPYLGLYDPFRTRLEGNLLSTRETFYDPERPDKIVAKRWISTEIQRAILSLNSIPLRDTPLIGYYVPALSTYSMHRCKLQRRRQGISRLRSGNTVQRNNTV</sequence>
<reference evidence="2 3" key="1">
    <citation type="submission" date="2015-09" db="EMBL/GenBank/DDBJ databases">
        <title>Atta colombica WGS genome.</title>
        <authorList>
            <person name="Nygaard S."/>
            <person name="Hu H."/>
            <person name="Boomsma J."/>
            <person name="Zhang G."/>
        </authorList>
    </citation>
    <scope>NUCLEOTIDE SEQUENCE [LARGE SCALE GENOMIC DNA]</scope>
    <source>
        <strain evidence="2">Treedump-2</strain>
        <tissue evidence="2">Whole body</tissue>
    </source>
</reference>
<keyword evidence="3" id="KW-1185">Reference proteome</keyword>
<dbReference type="AlphaFoldDB" id="A0A195BCY9"/>
<evidence type="ECO:0000313" key="2">
    <source>
        <dbReference type="EMBL" id="KYM82055.1"/>
    </source>
</evidence>
<evidence type="ECO:0000313" key="3">
    <source>
        <dbReference type="Proteomes" id="UP000078540"/>
    </source>
</evidence>
<dbReference type="Proteomes" id="UP000078540">
    <property type="component" value="Unassembled WGS sequence"/>
</dbReference>
<gene>
    <name evidence="2" type="ORF">ALC53_07462</name>
</gene>
<name>A0A195BCY9_9HYME</name>
<evidence type="ECO:0000256" key="1">
    <source>
        <dbReference type="SAM" id="SignalP"/>
    </source>
</evidence>
<feature type="chain" id="PRO_5008269431" evidence="1">
    <location>
        <begin position="22"/>
        <end position="279"/>
    </location>
</feature>
<proteinExistence type="predicted"/>
<accession>A0A195BCY9</accession>
<dbReference type="EMBL" id="KQ976522">
    <property type="protein sequence ID" value="KYM82055.1"/>
    <property type="molecule type" value="Genomic_DNA"/>
</dbReference>